<dbReference type="Gene3D" id="3.40.50.300">
    <property type="entry name" value="P-loop containing nucleotide triphosphate hydrolases"/>
    <property type="match status" value="1"/>
</dbReference>
<evidence type="ECO:0000313" key="1">
    <source>
        <dbReference type="EMBL" id="PMD20711.1"/>
    </source>
</evidence>
<evidence type="ECO:0000313" key="2">
    <source>
        <dbReference type="Proteomes" id="UP000235672"/>
    </source>
</evidence>
<reference evidence="1 2" key="1">
    <citation type="submission" date="2016-05" db="EMBL/GenBank/DDBJ databases">
        <title>A degradative enzymes factory behind the ericoid mycorrhizal symbiosis.</title>
        <authorList>
            <consortium name="DOE Joint Genome Institute"/>
            <person name="Martino E."/>
            <person name="Morin E."/>
            <person name="Grelet G."/>
            <person name="Kuo A."/>
            <person name="Kohler A."/>
            <person name="Daghino S."/>
            <person name="Barry K."/>
            <person name="Choi C."/>
            <person name="Cichocki N."/>
            <person name="Clum A."/>
            <person name="Copeland A."/>
            <person name="Hainaut M."/>
            <person name="Haridas S."/>
            <person name="Labutti K."/>
            <person name="Lindquist E."/>
            <person name="Lipzen A."/>
            <person name="Khouja H.-R."/>
            <person name="Murat C."/>
            <person name="Ohm R."/>
            <person name="Olson A."/>
            <person name="Spatafora J."/>
            <person name="Veneault-Fourrey C."/>
            <person name="Henrissat B."/>
            <person name="Grigoriev I."/>
            <person name="Martin F."/>
            <person name="Perotto S."/>
        </authorList>
    </citation>
    <scope>NUCLEOTIDE SEQUENCE [LARGE SCALE GENOMIC DNA]</scope>
    <source>
        <strain evidence="1 2">UAMH 7357</strain>
    </source>
</reference>
<protein>
    <recommendedName>
        <fullName evidence="3">AIG1-type G domain-containing protein</fullName>
    </recommendedName>
</protein>
<accession>A0A2J6Q370</accession>
<organism evidence="1 2">
    <name type="scientific">Hyaloscypha hepaticicola</name>
    <dbReference type="NCBI Taxonomy" id="2082293"/>
    <lineage>
        <taxon>Eukaryota</taxon>
        <taxon>Fungi</taxon>
        <taxon>Dikarya</taxon>
        <taxon>Ascomycota</taxon>
        <taxon>Pezizomycotina</taxon>
        <taxon>Leotiomycetes</taxon>
        <taxon>Helotiales</taxon>
        <taxon>Hyaloscyphaceae</taxon>
        <taxon>Hyaloscypha</taxon>
    </lineage>
</organism>
<keyword evidence="2" id="KW-1185">Reference proteome</keyword>
<dbReference type="EMBL" id="KZ613484">
    <property type="protein sequence ID" value="PMD20711.1"/>
    <property type="molecule type" value="Genomic_DNA"/>
</dbReference>
<dbReference type="AlphaFoldDB" id="A0A2J6Q370"/>
<dbReference type="STRING" id="1745343.A0A2J6Q370"/>
<name>A0A2J6Q370_9HELO</name>
<dbReference type="InterPro" id="IPR027417">
    <property type="entry name" value="P-loop_NTPase"/>
</dbReference>
<evidence type="ECO:0008006" key="3">
    <source>
        <dbReference type="Google" id="ProtNLM"/>
    </source>
</evidence>
<dbReference type="Proteomes" id="UP000235672">
    <property type="component" value="Unassembled WGS sequence"/>
</dbReference>
<sequence>IDSPGFDDTTRPDMEILASIVSCLQDPSYPPLVGIIYMHRITDKKLTGASRMNLDMLRALCGEHYFQNVVFVTSMWDTIPAGRSLREYESREAELMTTEIWGDMIDKGATVMRYKGEQRSGIDIVNVLCNKHQAPPLGIVLELKRGVELENTTAGRVLTAELRRREEKRRRE</sequence>
<dbReference type="OrthoDB" id="8954335at2759"/>
<feature type="non-terminal residue" evidence="1">
    <location>
        <position position="1"/>
    </location>
</feature>
<proteinExistence type="predicted"/>
<gene>
    <name evidence="1" type="ORF">NA56DRAFT_573414</name>
</gene>
<dbReference type="SUPFAM" id="SSF52540">
    <property type="entry name" value="P-loop containing nucleoside triphosphate hydrolases"/>
    <property type="match status" value="1"/>
</dbReference>